<evidence type="ECO:0000256" key="5">
    <source>
        <dbReference type="SAM" id="Phobius"/>
    </source>
</evidence>
<dbReference type="InterPro" id="IPR000483">
    <property type="entry name" value="Cys-rich_flank_reg_C"/>
</dbReference>
<organism evidence="7 9">
    <name type="scientific">Didymodactylos carnosus</name>
    <dbReference type="NCBI Taxonomy" id="1234261"/>
    <lineage>
        <taxon>Eukaryota</taxon>
        <taxon>Metazoa</taxon>
        <taxon>Spiralia</taxon>
        <taxon>Gnathifera</taxon>
        <taxon>Rotifera</taxon>
        <taxon>Eurotatoria</taxon>
        <taxon>Bdelloidea</taxon>
        <taxon>Philodinida</taxon>
        <taxon>Philodinidae</taxon>
        <taxon>Didymodactylos</taxon>
    </lineage>
</organism>
<dbReference type="InterPro" id="IPR003591">
    <property type="entry name" value="Leu-rich_rpt_typical-subtyp"/>
</dbReference>
<feature type="compositionally biased region" description="Basic and acidic residues" evidence="4">
    <location>
        <begin position="432"/>
        <end position="444"/>
    </location>
</feature>
<dbReference type="PANTHER" id="PTHR24366">
    <property type="entry name" value="IG(IMMUNOGLOBULIN) AND LRR(LEUCINE RICH REPEAT) DOMAINS"/>
    <property type="match status" value="1"/>
</dbReference>
<dbReference type="EMBL" id="CAJNOK010028091">
    <property type="protein sequence ID" value="CAF1430379.1"/>
    <property type="molecule type" value="Genomic_DNA"/>
</dbReference>
<evidence type="ECO:0000256" key="4">
    <source>
        <dbReference type="SAM" id="MobiDB-lite"/>
    </source>
</evidence>
<evidence type="ECO:0000256" key="1">
    <source>
        <dbReference type="ARBA" id="ARBA00022614"/>
    </source>
</evidence>
<dbReference type="InterPro" id="IPR001611">
    <property type="entry name" value="Leu-rich_rpt"/>
</dbReference>
<evidence type="ECO:0000256" key="2">
    <source>
        <dbReference type="ARBA" id="ARBA00022729"/>
    </source>
</evidence>
<dbReference type="InterPro" id="IPR032675">
    <property type="entry name" value="LRR_dom_sf"/>
</dbReference>
<feature type="compositionally biased region" description="Polar residues" evidence="4">
    <location>
        <begin position="405"/>
        <end position="431"/>
    </location>
</feature>
<dbReference type="Proteomes" id="UP000677228">
    <property type="component" value="Unassembled WGS sequence"/>
</dbReference>
<keyword evidence="3" id="KW-0677">Repeat</keyword>
<proteinExistence type="predicted"/>
<protein>
    <recommendedName>
        <fullName evidence="6">LRRCT domain-containing protein</fullName>
    </recommendedName>
</protein>
<reference evidence="7" key="1">
    <citation type="submission" date="2021-02" db="EMBL/GenBank/DDBJ databases">
        <authorList>
            <person name="Nowell W R."/>
        </authorList>
    </citation>
    <scope>NUCLEOTIDE SEQUENCE</scope>
</reference>
<gene>
    <name evidence="7" type="ORF">OVA965_LOCUS34018</name>
    <name evidence="8" type="ORF">TMI583_LOCUS34930</name>
</gene>
<sequence length="444" mass="49590">MTEFIIMLCCGTEETGWQKVLVMLSLMSNIAPTSICDIGGCICIPNRYTAETIYCKGAELTTLVDLEFPATVQTLSLTDSSLTFDTVADIQKIQNMTNLKFLTLSNNPLTKIPLFNHTNIQSLIINEAQINSVQFPDTYCGLSSLDKISLSSNIIETINDDDFKSLKNSKVTDLEINKNRLSKINPNAFIPLSTSLQSLSLSGNNLVSCEFLSILGQLATINLNQNQFTSLPSQLFAPHNIKSYSFIENLIETIDETSPLNAWAKQNLSNTKIYLNGNPFDCCQSLWFIRYLKRDNKQYVVDAEELNCNAPRQYAGKRLLDLNPDLMTDCTTGSKLSIANIIFIVLGSLLLIIVIIVIIIVIISQIRKRQRKNLVHYETLPAAVEHGERQSSRRPSKTLLGPDASLNNPRSLTTQTNYGTVNANPEYSSEQHTSDMERNLNLDE</sequence>
<dbReference type="Pfam" id="PF00560">
    <property type="entry name" value="LRR_1"/>
    <property type="match status" value="1"/>
</dbReference>
<accession>A0A8S2FDB7</accession>
<dbReference type="Proteomes" id="UP000682733">
    <property type="component" value="Unassembled WGS sequence"/>
</dbReference>
<name>A0A8S2FDB7_9BILA</name>
<evidence type="ECO:0000313" key="7">
    <source>
        <dbReference type="EMBL" id="CAF1430379.1"/>
    </source>
</evidence>
<keyword evidence="1" id="KW-0433">Leucine-rich repeat</keyword>
<comment type="caution">
    <text evidence="7">The sequence shown here is derived from an EMBL/GenBank/DDBJ whole genome shotgun (WGS) entry which is preliminary data.</text>
</comment>
<dbReference type="SMART" id="SM00369">
    <property type="entry name" value="LRR_TYP"/>
    <property type="match status" value="3"/>
</dbReference>
<evidence type="ECO:0000313" key="8">
    <source>
        <dbReference type="EMBL" id="CAF4228608.1"/>
    </source>
</evidence>
<keyword evidence="5" id="KW-1133">Transmembrane helix</keyword>
<dbReference type="EMBL" id="CAJOBA010049880">
    <property type="protein sequence ID" value="CAF4228608.1"/>
    <property type="molecule type" value="Genomic_DNA"/>
</dbReference>
<keyword evidence="5" id="KW-0812">Transmembrane</keyword>
<feature type="region of interest" description="Disordered" evidence="4">
    <location>
        <begin position="385"/>
        <end position="444"/>
    </location>
</feature>
<evidence type="ECO:0000313" key="9">
    <source>
        <dbReference type="Proteomes" id="UP000677228"/>
    </source>
</evidence>
<feature type="domain" description="LRRCT" evidence="6">
    <location>
        <begin position="278"/>
        <end position="331"/>
    </location>
</feature>
<evidence type="ECO:0000259" key="6">
    <source>
        <dbReference type="SMART" id="SM00082"/>
    </source>
</evidence>
<dbReference type="PANTHER" id="PTHR24366:SF96">
    <property type="entry name" value="LEUCINE RICH REPEAT CONTAINING 53"/>
    <property type="match status" value="1"/>
</dbReference>
<keyword evidence="2" id="KW-0732">Signal</keyword>
<dbReference type="SUPFAM" id="SSF52058">
    <property type="entry name" value="L domain-like"/>
    <property type="match status" value="1"/>
</dbReference>
<dbReference type="AlphaFoldDB" id="A0A8S2FDB7"/>
<dbReference type="Pfam" id="PF13855">
    <property type="entry name" value="LRR_8"/>
    <property type="match status" value="1"/>
</dbReference>
<feature type="transmembrane region" description="Helical" evidence="5">
    <location>
        <begin position="341"/>
        <end position="363"/>
    </location>
</feature>
<keyword evidence="5" id="KW-0472">Membrane</keyword>
<dbReference type="PROSITE" id="PS51450">
    <property type="entry name" value="LRR"/>
    <property type="match status" value="2"/>
</dbReference>
<evidence type="ECO:0000256" key="3">
    <source>
        <dbReference type="ARBA" id="ARBA00022737"/>
    </source>
</evidence>
<dbReference type="SMART" id="SM00082">
    <property type="entry name" value="LRRCT"/>
    <property type="match status" value="1"/>
</dbReference>
<dbReference type="Gene3D" id="3.80.10.10">
    <property type="entry name" value="Ribonuclease Inhibitor"/>
    <property type="match status" value="1"/>
</dbReference>